<dbReference type="AlphaFoldDB" id="A0A8J3BZF0"/>
<evidence type="ECO:0000256" key="1">
    <source>
        <dbReference type="SAM" id="Phobius"/>
    </source>
</evidence>
<protein>
    <submittedName>
        <fullName evidence="2">Uncharacterized protein</fullName>
    </submittedName>
</protein>
<keyword evidence="1" id="KW-0472">Membrane</keyword>
<keyword evidence="1" id="KW-1133">Transmembrane helix</keyword>
<feature type="transmembrane region" description="Helical" evidence="1">
    <location>
        <begin position="83"/>
        <end position="105"/>
    </location>
</feature>
<accession>A0A8J3BZF0</accession>
<gene>
    <name evidence="2" type="ORF">GCM10012284_21930</name>
</gene>
<keyword evidence="1" id="KW-0812">Transmembrane</keyword>
<evidence type="ECO:0000313" key="2">
    <source>
        <dbReference type="EMBL" id="GGK87473.1"/>
    </source>
</evidence>
<keyword evidence="3" id="KW-1185">Reference proteome</keyword>
<feature type="transmembrane region" description="Helical" evidence="1">
    <location>
        <begin position="111"/>
        <end position="131"/>
    </location>
</feature>
<sequence length="203" mass="20650">MCAALLGGAVTAAVGLTVLVSADVGCQQSVGGDIAPGDTQQRPDGTARVLPASVSGVVGALLVLAAVALILTRRADPPSLLTAAQHALWLAVLMTAVPGLLWSVAALSSTVSFRGLWGLAATAFACLPLVTSYVRPTIMIRVLAGCLIVPVTGVTMGVWLPLLLPIAVPVAGMWLIAWWLAHTAHRIKSDTGSGGRSTADSTN</sequence>
<reference evidence="2" key="1">
    <citation type="journal article" date="2014" name="Int. J. Syst. Evol. Microbiol.">
        <title>Complete genome sequence of Corynebacterium casei LMG S-19264T (=DSM 44701T), isolated from a smear-ripened cheese.</title>
        <authorList>
            <consortium name="US DOE Joint Genome Institute (JGI-PGF)"/>
            <person name="Walter F."/>
            <person name="Albersmeier A."/>
            <person name="Kalinowski J."/>
            <person name="Ruckert C."/>
        </authorList>
    </citation>
    <scope>NUCLEOTIDE SEQUENCE</scope>
    <source>
        <strain evidence="2">CGMCC 4.7299</strain>
    </source>
</reference>
<comment type="caution">
    <text evidence="2">The sequence shown here is derived from an EMBL/GenBank/DDBJ whole genome shotgun (WGS) entry which is preliminary data.</text>
</comment>
<dbReference type="Proteomes" id="UP000656042">
    <property type="component" value="Unassembled WGS sequence"/>
</dbReference>
<evidence type="ECO:0000313" key="3">
    <source>
        <dbReference type="Proteomes" id="UP000656042"/>
    </source>
</evidence>
<organism evidence="2 3">
    <name type="scientific">Mangrovihabitans endophyticus</name>
    <dbReference type="NCBI Taxonomy" id="1751298"/>
    <lineage>
        <taxon>Bacteria</taxon>
        <taxon>Bacillati</taxon>
        <taxon>Actinomycetota</taxon>
        <taxon>Actinomycetes</taxon>
        <taxon>Micromonosporales</taxon>
        <taxon>Micromonosporaceae</taxon>
        <taxon>Mangrovihabitans</taxon>
    </lineage>
</organism>
<reference evidence="2" key="2">
    <citation type="submission" date="2020-09" db="EMBL/GenBank/DDBJ databases">
        <authorList>
            <person name="Sun Q."/>
            <person name="Zhou Y."/>
        </authorList>
    </citation>
    <scope>NUCLEOTIDE SEQUENCE</scope>
    <source>
        <strain evidence="2">CGMCC 4.7299</strain>
    </source>
</reference>
<dbReference type="EMBL" id="BMMX01000006">
    <property type="protein sequence ID" value="GGK87473.1"/>
    <property type="molecule type" value="Genomic_DNA"/>
</dbReference>
<name>A0A8J3BZF0_9ACTN</name>
<feature type="transmembrane region" description="Helical" evidence="1">
    <location>
        <begin position="46"/>
        <end position="71"/>
    </location>
</feature>
<feature type="transmembrane region" description="Helical" evidence="1">
    <location>
        <begin position="162"/>
        <end position="181"/>
    </location>
</feature>
<dbReference type="RefSeq" id="WP_189079026.1">
    <property type="nucleotide sequence ID" value="NZ_BMMX01000006.1"/>
</dbReference>
<proteinExistence type="predicted"/>